<evidence type="ECO:0000256" key="9">
    <source>
        <dbReference type="SAM" id="MobiDB-lite"/>
    </source>
</evidence>
<dbReference type="PANTHER" id="PTHR43357">
    <property type="entry name" value="INNER MEMBRANE ABC TRANSPORTER PERMEASE PROTEIN YDCV"/>
    <property type="match status" value="1"/>
</dbReference>
<evidence type="ECO:0000256" key="4">
    <source>
        <dbReference type="ARBA" id="ARBA00022519"/>
    </source>
</evidence>
<comment type="subcellular location">
    <subcellularLocation>
        <location evidence="1">Cell inner membrane</location>
        <topology evidence="1">Multi-pass membrane protein</topology>
    </subcellularLocation>
    <subcellularLocation>
        <location evidence="8">Cell membrane</location>
        <topology evidence="8">Multi-pass membrane protein</topology>
    </subcellularLocation>
</comment>
<keyword evidence="7 8" id="KW-0472">Membrane</keyword>
<dbReference type="InterPro" id="IPR035906">
    <property type="entry name" value="MetI-like_sf"/>
</dbReference>
<keyword evidence="2 8" id="KW-0813">Transport</keyword>
<feature type="transmembrane region" description="Helical" evidence="8">
    <location>
        <begin position="270"/>
        <end position="289"/>
    </location>
</feature>
<dbReference type="CDD" id="cd06261">
    <property type="entry name" value="TM_PBP2"/>
    <property type="match status" value="1"/>
</dbReference>
<dbReference type="EMBL" id="CABPSI010000005">
    <property type="protein sequence ID" value="VVE44549.1"/>
    <property type="molecule type" value="Genomic_DNA"/>
</dbReference>
<evidence type="ECO:0000256" key="5">
    <source>
        <dbReference type="ARBA" id="ARBA00022692"/>
    </source>
</evidence>
<feature type="transmembrane region" description="Helical" evidence="8">
    <location>
        <begin position="95"/>
        <end position="121"/>
    </location>
</feature>
<keyword evidence="5 8" id="KW-0812">Transmembrane</keyword>
<feature type="transmembrane region" description="Helical" evidence="8">
    <location>
        <begin position="221"/>
        <end position="238"/>
    </location>
</feature>
<evidence type="ECO:0000256" key="8">
    <source>
        <dbReference type="RuleBase" id="RU363032"/>
    </source>
</evidence>
<dbReference type="PROSITE" id="PS50928">
    <property type="entry name" value="ABC_TM1"/>
    <property type="match status" value="1"/>
</dbReference>
<evidence type="ECO:0000313" key="12">
    <source>
        <dbReference type="Proteomes" id="UP000333828"/>
    </source>
</evidence>
<evidence type="ECO:0000256" key="3">
    <source>
        <dbReference type="ARBA" id="ARBA00022475"/>
    </source>
</evidence>
<feature type="transmembrane region" description="Helical" evidence="8">
    <location>
        <begin position="165"/>
        <end position="185"/>
    </location>
</feature>
<dbReference type="PANTHER" id="PTHR43357:SF4">
    <property type="entry name" value="INNER MEMBRANE ABC TRANSPORTER PERMEASE PROTEIN YDCV"/>
    <property type="match status" value="1"/>
</dbReference>
<evidence type="ECO:0000313" key="11">
    <source>
        <dbReference type="EMBL" id="VVE44549.1"/>
    </source>
</evidence>
<keyword evidence="6 8" id="KW-1133">Transmembrane helix</keyword>
<evidence type="ECO:0000256" key="2">
    <source>
        <dbReference type="ARBA" id="ARBA00022448"/>
    </source>
</evidence>
<sequence length="299" mass="32074">MTQTSMEQSGVPGALQGGAPSDTLRLPAGKPRGISAGKWAVRAGVTLIYLFMLSPLIFVIWLSFFKDAIITFPPSGYTLSWYANAWRNAAFANGFLLSLQLAACAAIGGVILGVAASLALARYRFPGRRTLGNVLLLPLVVPGIVAGIATYLFYLRAENIFDVDIVGTFTGLVVAHICLTIPWTMRLVGASLAQIDGTIEEAARNLGAGPWRTLWRVTLPMLRPAIVAAVLFSFIVSFENLELTLPLVGPGKTTLPIAIMQYLEFNLDPTIAAVSAAQIVLLGIVMLITDRFVKLSQVI</sequence>
<reference evidence="11 12" key="1">
    <citation type="submission" date="2019-08" db="EMBL/GenBank/DDBJ databases">
        <authorList>
            <person name="Peeters C."/>
        </authorList>
    </citation>
    <scope>NUCLEOTIDE SEQUENCE [LARGE SCALE GENOMIC DNA]</scope>
    <source>
        <strain evidence="11 12">LMG 31115</strain>
    </source>
</reference>
<name>A0A5E4Y771_9BURK</name>
<dbReference type="SUPFAM" id="SSF161098">
    <property type="entry name" value="MetI-like"/>
    <property type="match status" value="1"/>
</dbReference>
<feature type="domain" description="ABC transmembrane type-1" evidence="10">
    <location>
        <begin position="95"/>
        <end position="292"/>
    </location>
</feature>
<dbReference type="RefSeq" id="WP_087691352.1">
    <property type="nucleotide sequence ID" value="NZ_CABPSI010000005.1"/>
</dbReference>
<feature type="transmembrane region" description="Helical" evidence="8">
    <location>
        <begin position="133"/>
        <end position="153"/>
    </location>
</feature>
<dbReference type="Proteomes" id="UP000333828">
    <property type="component" value="Unassembled WGS sequence"/>
</dbReference>
<evidence type="ECO:0000259" key="10">
    <source>
        <dbReference type="PROSITE" id="PS50928"/>
    </source>
</evidence>
<comment type="similarity">
    <text evidence="8">Belongs to the binding-protein-dependent transport system permease family.</text>
</comment>
<protein>
    <submittedName>
        <fullName evidence="11">2-aminoethylphosphonate transport system permease protein PhnV</fullName>
    </submittedName>
</protein>
<gene>
    <name evidence="11" type="primary">phnV_3</name>
    <name evidence="11" type="ORF">PIN31115_04312</name>
</gene>
<dbReference type="InterPro" id="IPR000515">
    <property type="entry name" value="MetI-like"/>
</dbReference>
<organism evidence="11 12">
    <name type="scientific">Pandoraea iniqua</name>
    <dbReference type="NCBI Taxonomy" id="2508288"/>
    <lineage>
        <taxon>Bacteria</taxon>
        <taxon>Pseudomonadati</taxon>
        <taxon>Pseudomonadota</taxon>
        <taxon>Betaproteobacteria</taxon>
        <taxon>Burkholderiales</taxon>
        <taxon>Burkholderiaceae</taxon>
        <taxon>Pandoraea</taxon>
    </lineage>
</organism>
<accession>A0A5E4Y771</accession>
<dbReference type="Pfam" id="PF00528">
    <property type="entry name" value="BPD_transp_1"/>
    <property type="match status" value="1"/>
</dbReference>
<evidence type="ECO:0000256" key="1">
    <source>
        <dbReference type="ARBA" id="ARBA00004429"/>
    </source>
</evidence>
<keyword evidence="4" id="KW-0997">Cell inner membrane</keyword>
<dbReference type="GO" id="GO:0055085">
    <property type="term" value="P:transmembrane transport"/>
    <property type="evidence" value="ECO:0007669"/>
    <property type="project" value="InterPro"/>
</dbReference>
<dbReference type="GO" id="GO:0005886">
    <property type="term" value="C:plasma membrane"/>
    <property type="evidence" value="ECO:0007669"/>
    <property type="project" value="UniProtKB-SubCell"/>
</dbReference>
<keyword evidence="3" id="KW-1003">Cell membrane</keyword>
<feature type="region of interest" description="Disordered" evidence="9">
    <location>
        <begin position="1"/>
        <end position="22"/>
    </location>
</feature>
<keyword evidence="12" id="KW-1185">Reference proteome</keyword>
<dbReference type="AlphaFoldDB" id="A0A5E4Y771"/>
<feature type="transmembrane region" description="Helical" evidence="8">
    <location>
        <begin position="39"/>
        <end position="64"/>
    </location>
</feature>
<proteinExistence type="inferred from homology"/>
<evidence type="ECO:0000256" key="6">
    <source>
        <dbReference type="ARBA" id="ARBA00022989"/>
    </source>
</evidence>
<dbReference type="Gene3D" id="1.10.3720.10">
    <property type="entry name" value="MetI-like"/>
    <property type="match status" value="1"/>
</dbReference>
<evidence type="ECO:0000256" key="7">
    <source>
        <dbReference type="ARBA" id="ARBA00023136"/>
    </source>
</evidence>